<protein>
    <submittedName>
        <fullName evidence="3">Ubiquitin carboxyl-terminal hydrolase 47-like</fullName>
    </submittedName>
</protein>
<accession>A0A672GMB3</accession>
<evidence type="ECO:0000313" key="4">
    <source>
        <dbReference type="Proteomes" id="UP000472267"/>
    </source>
</evidence>
<dbReference type="PROSITE" id="PS00973">
    <property type="entry name" value="USP_2"/>
    <property type="match status" value="1"/>
</dbReference>
<feature type="compositionally biased region" description="Basic and acidic residues" evidence="1">
    <location>
        <begin position="316"/>
        <end position="336"/>
    </location>
</feature>
<dbReference type="RefSeq" id="XP_029944379.1">
    <property type="nucleotide sequence ID" value="XM_030088519.1"/>
</dbReference>
<dbReference type="GO" id="GO:0016579">
    <property type="term" value="P:protein deubiquitination"/>
    <property type="evidence" value="ECO:0007669"/>
    <property type="project" value="InterPro"/>
</dbReference>
<dbReference type="Proteomes" id="UP000472267">
    <property type="component" value="Chromosome 3"/>
</dbReference>
<feature type="compositionally biased region" description="Polar residues" evidence="1">
    <location>
        <begin position="397"/>
        <end position="411"/>
    </location>
</feature>
<dbReference type="PROSITE" id="PS50235">
    <property type="entry name" value="USP_3"/>
    <property type="match status" value="1"/>
</dbReference>
<feature type="region of interest" description="Disordered" evidence="1">
    <location>
        <begin position="397"/>
        <end position="418"/>
    </location>
</feature>
<feature type="region of interest" description="Disordered" evidence="1">
    <location>
        <begin position="308"/>
        <end position="343"/>
    </location>
</feature>
<reference evidence="3" key="2">
    <citation type="submission" date="2025-08" db="UniProtKB">
        <authorList>
            <consortium name="Ensembl"/>
        </authorList>
    </citation>
    <scope>IDENTIFICATION</scope>
</reference>
<dbReference type="CDD" id="cd02257">
    <property type="entry name" value="Peptidase_C19"/>
    <property type="match status" value="1"/>
</dbReference>
<dbReference type="GO" id="GO:0005829">
    <property type="term" value="C:cytosol"/>
    <property type="evidence" value="ECO:0007669"/>
    <property type="project" value="TreeGrafter"/>
</dbReference>
<dbReference type="GeneID" id="115386276"/>
<reference evidence="3" key="3">
    <citation type="submission" date="2025-09" db="UniProtKB">
        <authorList>
            <consortium name="Ensembl"/>
        </authorList>
    </citation>
    <scope>IDENTIFICATION</scope>
</reference>
<dbReference type="InterPro" id="IPR028889">
    <property type="entry name" value="USP"/>
</dbReference>
<dbReference type="InterPro" id="IPR050164">
    <property type="entry name" value="Peptidase_C19"/>
</dbReference>
<dbReference type="Gene3D" id="3.90.70.10">
    <property type="entry name" value="Cysteine proteinases"/>
    <property type="match status" value="1"/>
</dbReference>
<evidence type="ECO:0000313" key="3">
    <source>
        <dbReference type="Ensembl" id="ENSSFAP00005018070.1"/>
    </source>
</evidence>
<gene>
    <name evidence="3" type="primary">LOC115386276</name>
</gene>
<evidence type="ECO:0000256" key="1">
    <source>
        <dbReference type="SAM" id="MobiDB-lite"/>
    </source>
</evidence>
<evidence type="ECO:0000259" key="2">
    <source>
        <dbReference type="PROSITE" id="PS50235"/>
    </source>
</evidence>
<dbReference type="PANTHER" id="PTHR24006">
    <property type="entry name" value="UBIQUITIN CARBOXYL-TERMINAL HYDROLASE"/>
    <property type="match status" value="1"/>
</dbReference>
<organism evidence="3 4">
    <name type="scientific">Salarias fasciatus</name>
    <name type="common">Jewelled blenny</name>
    <name type="synonym">Blennius fasciatus</name>
    <dbReference type="NCBI Taxonomy" id="181472"/>
    <lineage>
        <taxon>Eukaryota</taxon>
        <taxon>Metazoa</taxon>
        <taxon>Chordata</taxon>
        <taxon>Craniata</taxon>
        <taxon>Vertebrata</taxon>
        <taxon>Euteleostomi</taxon>
        <taxon>Actinopterygii</taxon>
        <taxon>Neopterygii</taxon>
        <taxon>Teleostei</taxon>
        <taxon>Neoteleostei</taxon>
        <taxon>Acanthomorphata</taxon>
        <taxon>Ovalentaria</taxon>
        <taxon>Blenniimorphae</taxon>
        <taxon>Blenniiformes</taxon>
        <taxon>Blennioidei</taxon>
        <taxon>Blenniidae</taxon>
        <taxon>Salariinae</taxon>
        <taxon>Salarias</taxon>
    </lineage>
</organism>
<dbReference type="InterPro" id="IPR018200">
    <property type="entry name" value="USP_CS"/>
</dbReference>
<dbReference type="GO" id="GO:0005634">
    <property type="term" value="C:nucleus"/>
    <property type="evidence" value="ECO:0007669"/>
    <property type="project" value="TreeGrafter"/>
</dbReference>
<dbReference type="InterPro" id="IPR038765">
    <property type="entry name" value="Papain-like_cys_pep_sf"/>
</dbReference>
<sequence length="442" mass="49797">MEVSMNTRLVKKFANELDNLCISDYNGLNSPGLTCYLNSVLQVLFMTQGFRYEVKRSCSKDIKETIDSHLAELFSALEKEVTKTRAVVKMLGITDVYEQRDAAEYFEKILSQASPQASQIFQGELKHNIRCLACDKESSSDSFFWILPISMVDSKHKTYSVEEGLNAFFKAQTFSSDNQLYCSGCQKKQDANITCEVAKAPGVFTLLLKRFSFDDKQRRYTKLLCTAVVPKTLSVKECTYDLYAVVNHHGSLTGGHYTADIRSFETGQWYCFNDDIVSSLKSQPFGGEDSLRSATAYLLVYRQVNKQPEETGGTHLEARRTQSDGKRPNGTKRSESPKPFNGGISCDSPVNHEPVDMFDQSLPVLREVPNGKCFKSNTMKKEVRSCTWEETLSQSMKTNFPTGTNKLNLNSESEHRLGRKDTRVLGGETAKRVKAGVKKTFR</sequence>
<dbReference type="PANTHER" id="PTHR24006:SF899">
    <property type="entry name" value="UBIQUITIN CARBOXYL-TERMINAL HYDROLASE"/>
    <property type="match status" value="1"/>
</dbReference>
<keyword evidence="4" id="KW-1185">Reference proteome</keyword>
<dbReference type="GO" id="GO:0004843">
    <property type="term" value="F:cysteine-type deubiquitinase activity"/>
    <property type="evidence" value="ECO:0007669"/>
    <property type="project" value="InterPro"/>
</dbReference>
<dbReference type="AlphaFoldDB" id="A0A672GMB3"/>
<dbReference type="SUPFAM" id="SSF54001">
    <property type="entry name" value="Cysteine proteinases"/>
    <property type="match status" value="1"/>
</dbReference>
<reference evidence="3" key="1">
    <citation type="submission" date="2019-06" db="EMBL/GenBank/DDBJ databases">
        <authorList>
            <consortium name="Wellcome Sanger Institute Data Sharing"/>
        </authorList>
    </citation>
    <scope>NUCLEOTIDE SEQUENCE [LARGE SCALE GENOMIC DNA]</scope>
</reference>
<dbReference type="InterPro" id="IPR001394">
    <property type="entry name" value="Peptidase_C19_UCH"/>
</dbReference>
<name>A0A672GMB3_SALFA</name>
<dbReference type="Ensembl" id="ENSSFAT00005018799.1">
    <property type="protein sequence ID" value="ENSSFAP00005018070.1"/>
    <property type="gene ID" value="ENSSFAG00005009557.1"/>
</dbReference>
<feature type="domain" description="USP" evidence="2">
    <location>
        <begin position="26"/>
        <end position="304"/>
    </location>
</feature>
<proteinExistence type="predicted"/>
<dbReference type="Pfam" id="PF00443">
    <property type="entry name" value="UCH"/>
    <property type="match status" value="1"/>
</dbReference>
<dbReference type="OMA" id="HNIRCLA"/>
<dbReference type="InParanoid" id="A0A672GMB3"/>